<dbReference type="AlphaFoldDB" id="A0A2V3IKK1"/>
<comment type="similarity">
    <text evidence="5">Belongs to the gemin-2 family.</text>
</comment>
<evidence type="ECO:0000256" key="3">
    <source>
        <dbReference type="ARBA" id="ARBA00022664"/>
    </source>
</evidence>
<dbReference type="Proteomes" id="UP000247409">
    <property type="component" value="Unassembled WGS sequence"/>
</dbReference>
<dbReference type="GO" id="GO:0032797">
    <property type="term" value="C:SMN complex"/>
    <property type="evidence" value="ECO:0007669"/>
    <property type="project" value="TreeGrafter"/>
</dbReference>
<dbReference type="EMBL" id="NBIV01000205">
    <property type="protein sequence ID" value="PXF41650.1"/>
    <property type="molecule type" value="Genomic_DNA"/>
</dbReference>
<keyword evidence="2" id="KW-0963">Cytoplasm</keyword>
<dbReference type="PANTHER" id="PTHR12794">
    <property type="entry name" value="GEMIN2"/>
    <property type="match status" value="1"/>
</dbReference>
<dbReference type="GO" id="GO:0005681">
    <property type="term" value="C:spliceosomal complex"/>
    <property type="evidence" value="ECO:0007669"/>
    <property type="project" value="InterPro"/>
</dbReference>
<dbReference type="PANTHER" id="PTHR12794:SF0">
    <property type="entry name" value="GEM-ASSOCIATED PROTEIN 2"/>
    <property type="match status" value="1"/>
</dbReference>
<keyword evidence="3" id="KW-0507">mRNA processing</keyword>
<dbReference type="GO" id="GO:0000387">
    <property type="term" value="P:spliceosomal snRNP assembly"/>
    <property type="evidence" value="ECO:0007669"/>
    <property type="project" value="InterPro"/>
</dbReference>
<dbReference type="STRING" id="448386.A0A2V3IKK1"/>
<keyword evidence="9" id="KW-1185">Reference proteome</keyword>
<dbReference type="PIRSF" id="PIRSF038038">
    <property type="entry name" value="SMN_Gemin2"/>
    <property type="match status" value="1"/>
</dbReference>
<gene>
    <name evidence="8" type="ORF">BWQ96_08661</name>
</gene>
<proteinExistence type="inferred from homology"/>
<dbReference type="GO" id="GO:0000245">
    <property type="term" value="P:spliceosomal complex assembly"/>
    <property type="evidence" value="ECO:0007669"/>
    <property type="project" value="InterPro"/>
</dbReference>
<dbReference type="Gene3D" id="1.20.58.1070">
    <property type="match status" value="1"/>
</dbReference>
<keyword evidence="4" id="KW-0508">mRNA splicing</keyword>
<dbReference type="Pfam" id="PF04938">
    <property type="entry name" value="SIP1"/>
    <property type="match status" value="1"/>
</dbReference>
<dbReference type="InterPro" id="IPR017364">
    <property type="entry name" value="GEMIN2"/>
</dbReference>
<dbReference type="OrthoDB" id="428895at2759"/>
<accession>A0A2V3IKK1</accession>
<evidence type="ECO:0000256" key="7">
    <source>
        <dbReference type="SAM" id="MobiDB-lite"/>
    </source>
</evidence>
<feature type="region of interest" description="Disordered" evidence="7">
    <location>
        <begin position="1"/>
        <end position="78"/>
    </location>
</feature>
<dbReference type="InterPro" id="IPR035426">
    <property type="entry name" value="Gemin2/Brr1"/>
</dbReference>
<reference evidence="8 9" key="1">
    <citation type="journal article" date="2018" name="Mol. Biol. Evol.">
        <title>Analysis of the draft genome of the red seaweed Gracilariopsis chorda provides insights into genome size evolution in Rhodophyta.</title>
        <authorList>
            <person name="Lee J."/>
            <person name="Yang E.C."/>
            <person name="Graf L."/>
            <person name="Yang J.H."/>
            <person name="Qiu H."/>
            <person name="Zel Zion U."/>
            <person name="Chan C.X."/>
            <person name="Stephens T.G."/>
            <person name="Weber A.P.M."/>
            <person name="Boo G.H."/>
            <person name="Boo S.M."/>
            <person name="Kim K.M."/>
            <person name="Shin Y."/>
            <person name="Jung M."/>
            <person name="Lee S.J."/>
            <person name="Yim H.S."/>
            <person name="Lee J.H."/>
            <person name="Bhattacharya D."/>
            <person name="Yoon H.S."/>
        </authorList>
    </citation>
    <scope>NUCLEOTIDE SEQUENCE [LARGE SCALE GENOMIC DNA]</scope>
    <source>
        <strain evidence="8 9">SKKU-2015</strain>
        <tissue evidence="8">Whole body</tissue>
    </source>
</reference>
<evidence type="ECO:0000313" key="9">
    <source>
        <dbReference type="Proteomes" id="UP000247409"/>
    </source>
</evidence>
<feature type="compositionally biased region" description="Low complexity" evidence="7">
    <location>
        <begin position="15"/>
        <end position="31"/>
    </location>
</feature>
<comment type="subcellular location">
    <subcellularLocation>
        <location evidence="1">Cytoplasm</location>
    </subcellularLocation>
</comment>
<protein>
    <recommendedName>
        <fullName evidence="6">Gem-associated protein 2</fullName>
    </recommendedName>
</protein>
<evidence type="ECO:0000313" key="8">
    <source>
        <dbReference type="EMBL" id="PXF41650.1"/>
    </source>
</evidence>
<evidence type="ECO:0000256" key="6">
    <source>
        <dbReference type="ARBA" id="ARBA00047179"/>
    </source>
</evidence>
<name>A0A2V3IKK1_9FLOR</name>
<evidence type="ECO:0000256" key="1">
    <source>
        <dbReference type="ARBA" id="ARBA00004496"/>
    </source>
</evidence>
<evidence type="ECO:0000256" key="2">
    <source>
        <dbReference type="ARBA" id="ARBA00022490"/>
    </source>
</evidence>
<evidence type="ECO:0000256" key="4">
    <source>
        <dbReference type="ARBA" id="ARBA00023187"/>
    </source>
</evidence>
<sequence>MSESEADEPRPALPLPSNSSSPSSQSSDAPPVTAEQYLRRVRRELDALPQTVVAETSPPPPPPPQTRSSLPISRIPPHPTLFPAPDEQWVQRLVEWFSTVQSAVALSRRQRNARNARKLPAVNDATSWKRILNDEKGPLLSIVLALDFLRVLKLFRIIDHELGAMPNFTCPLSEQRRGTASTLADRFLYQRRHQWLFCLMAVLQPPLSRDSAATLRSILQKAAFARHGMTGVDDKRLSHLNVLIAILGTYFGQGDAD</sequence>
<evidence type="ECO:0000256" key="5">
    <source>
        <dbReference type="ARBA" id="ARBA00025758"/>
    </source>
</evidence>
<organism evidence="8 9">
    <name type="scientific">Gracilariopsis chorda</name>
    <dbReference type="NCBI Taxonomy" id="448386"/>
    <lineage>
        <taxon>Eukaryota</taxon>
        <taxon>Rhodophyta</taxon>
        <taxon>Florideophyceae</taxon>
        <taxon>Rhodymeniophycidae</taxon>
        <taxon>Gracilariales</taxon>
        <taxon>Gracilariaceae</taxon>
        <taxon>Gracilariopsis</taxon>
    </lineage>
</organism>
<comment type="caution">
    <text evidence="8">The sequence shown here is derived from an EMBL/GenBank/DDBJ whole genome shotgun (WGS) entry which is preliminary data.</text>
</comment>